<evidence type="ECO:0000313" key="7">
    <source>
        <dbReference type="Proteomes" id="UP001187471"/>
    </source>
</evidence>
<dbReference type="AlphaFoldDB" id="A0AA88QUD0"/>
<feature type="binding site" evidence="5">
    <location>
        <position position="51"/>
    </location>
    <ligand>
        <name>ATP</name>
        <dbReference type="ChEBI" id="CHEBI:30616"/>
    </ligand>
</feature>
<dbReference type="EMBL" id="JAVXUO010002815">
    <property type="protein sequence ID" value="KAK2969455.1"/>
    <property type="molecule type" value="Genomic_DNA"/>
</dbReference>
<keyword evidence="3" id="KW-0418">Kinase</keyword>
<reference evidence="6" key="1">
    <citation type="submission" date="2022-12" db="EMBL/GenBank/DDBJ databases">
        <title>Draft genome assemblies for two species of Escallonia (Escalloniales).</title>
        <authorList>
            <person name="Chanderbali A."/>
            <person name="Dervinis C."/>
            <person name="Anghel I."/>
            <person name="Soltis D."/>
            <person name="Soltis P."/>
            <person name="Zapata F."/>
        </authorList>
    </citation>
    <scope>NUCLEOTIDE SEQUENCE</scope>
    <source>
        <strain evidence="6">UCBG92.1500</strain>
        <tissue evidence="6">Leaf</tissue>
    </source>
</reference>
<dbReference type="GO" id="GO:0005524">
    <property type="term" value="F:ATP binding"/>
    <property type="evidence" value="ECO:0007669"/>
    <property type="project" value="UniProtKB-UniRule"/>
</dbReference>
<gene>
    <name evidence="6" type="ORF">RJ640_011352</name>
</gene>
<dbReference type="PANTHER" id="PTHR47973">
    <property type="entry name" value="CYSTEINE-RICH RECEPTOR-LIKE PROTEIN KINASE 3"/>
    <property type="match status" value="1"/>
</dbReference>
<name>A0AA88QUD0_9ASTE</name>
<protein>
    <recommendedName>
        <fullName evidence="8">Protein kinase domain-containing protein</fullName>
    </recommendedName>
</protein>
<evidence type="ECO:0000256" key="3">
    <source>
        <dbReference type="ARBA" id="ARBA00022777"/>
    </source>
</evidence>
<keyword evidence="2 5" id="KW-0547">Nucleotide-binding</keyword>
<dbReference type="GO" id="GO:0016301">
    <property type="term" value="F:kinase activity"/>
    <property type="evidence" value="ECO:0007669"/>
    <property type="project" value="UniProtKB-KW"/>
</dbReference>
<evidence type="ECO:0000256" key="1">
    <source>
        <dbReference type="ARBA" id="ARBA00022679"/>
    </source>
</evidence>
<accession>A0AA88QUD0</accession>
<evidence type="ECO:0000256" key="2">
    <source>
        <dbReference type="ARBA" id="ARBA00022741"/>
    </source>
</evidence>
<dbReference type="Gene3D" id="3.30.200.20">
    <property type="entry name" value="Phosphorylase Kinase, domain 1"/>
    <property type="match status" value="1"/>
</dbReference>
<dbReference type="InterPro" id="IPR052059">
    <property type="entry name" value="CR_Ser/Thr_kinase"/>
</dbReference>
<keyword evidence="7" id="KW-1185">Reference proteome</keyword>
<dbReference type="InterPro" id="IPR011009">
    <property type="entry name" value="Kinase-like_dom_sf"/>
</dbReference>
<evidence type="ECO:0008006" key="8">
    <source>
        <dbReference type="Google" id="ProtNLM"/>
    </source>
</evidence>
<evidence type="ECO:0000256" key="4">
    <source>
        <dbReference type="ARBA" id="ARBA00022840"/>
    </source>
</evidence>
<dbReference type="SUPFAM" id="SSF56112">
    <property type="entry name" value="Protein kinase-like (PK-like)"/>
    <property type="match status" value="1"/>
</dbReference>
<keyword evidence="1" id="KW-0808">Transferase</keyword>
<keyword evidence="4 5" id="KW-0067">ATP-binding</keyword>
<dbReference type="InterPro" id="IPR017441">
    <property type="entry name" value="Protein_kinase_ATP_BS"/>
</dbReference>
<evidence type="ECO:0000313" key="6">
    <source>
        <dbReference type="EMBL" id="KAK2969455.1"/>
    </source>
</evidence>
<evidence type="ECO:0000256" key="5">
    <source>
        <dbReference type="PROSITE-ProRule" id="PRU10141"/>
    </source>
</evidence>
<sequence length="66" mass="7198">MSTEQLSRRFSLAEIQAATHYFDYALAVGQGGFGKVYKGMIDNGAIAVAVKRLNSLSKQGAPEFWT</sequence>
<dbReference type="PROSITE" id="PS00107">
    <property type="entry name" value="PROTEIN_KINASE_ATP"/>
    <property type="match status" value="1"/>
</dbReference>
<dbReference type="Proteomes" id="UP001187471">
    <property type="component" value="Unassembled WGS sequence"/>
</dbReference>
<organism evidence="6 7">
    <name type="scientific">Escallonia rubra</name>
    <dbReference type="NCBI Taxonomy" id="112253"/>
    <lineage>
        <taxon>Eukaryota</taxon>
        <taxon>Viridiplantae</taxon>
        <taxon>Streptophyta</taxon>
        <taxon>Embryophyta</taxon>
        <taxon>Tracheophyta</taxon>
        <taxon>Spermatophyta</taxon>
        <taxon>Magnoliopsida</taxon>
        <taxon>eudicotyledons</taxon>
        <taxon>Gunneridae</taxon>
        <taxon>Pentapetalae</taxon>
        <taxon>asterids</taxon>
        <taxon>campanulids</taxon>
        <taxon>Escalloniales</taxon>
        <taxon>Escalloniaceae</taxon>
        <taxon>Escallonia</taxon>
    </lineage>
</organism>
<proteinExistence type="predicted"/>
<comment type="caution">
    <text evidence="6">The sequence shown here is derived from an EMBL/GenBank/DDBJ whole genome shotgun (WGS) entry which is preliminary data.</text>
</comment>